<comment type="subcellular location">
    <subcellularLocation>
        <location evidence="9">Cell inner membrane</location>
        <topology evidence="9">Multi-pass membrane protein</topology>
    </subcellularLocation>
    <subcellularLocation>
        <location evidence="1">Membrane</location>
        <topology evidence="1">Multi-pass membrane protein</topology>
    </subcellularLocation>
</comment>
<evidence type="ECO:0000313" key="10">
    <source>
        <dbReference type="EMBL" id="ACF11289.1"/>
    </source>
</evidence>
<proteinExistence type="inferred from homology"/>
<evidence type="ECO:0000313" key="11">
    <source>
        <dbReference type="Proteomes" id="UP000008811"/>
    </source>
</evidence>
<dbReference type="Gene3D" id="1.10.357.140">
    <property type="entry name" value="UbiA prenyltransferase"/>
    <property type="match status" value="1"/>
</dbReference>
<dbReference type="AlphaFoldDB" id="B3QMY6"/>
<comment type="function">
    <text evidence="9">Converts heme B (protoheme IX) to heme O by substitution of the vinyl group on carbon 2 of heme B porphyrin ring with a hydroxyethyl farnesyl side group.</text>
</comment>
<dbReference type="eggNOG" id="COG0109">
    <property type="taxonomic scope" value="Bacteria"/>
</dbReference>
<comment type="catalytic activity">
    <reaction evidence="8 9">
        <text>heme b + (2E,6E)-farnesyl diphosphate + H2O = Fe(II)-heme o + diphosphate</text>
        <dbReference type="Rhea" id="RHEA:28070"/>
        <dbReference type="ChEBI" id="CHEBI:15377"/>
        <dbReference type="ChEBI" id="CHEBI:33019"/>
        <dbReference type="ChEBI" id="CHEBI:60344"/>
        <dbReference type="ChEBI" id="CHEBI:60530"/>
        <dbReference type="ChEBI" id="CHEBI:175763"/>
        <dbReference type="EC" id="2.5.1.141"/>
    </reaction>
</comment>
<evidence type="ECO:0000256" key="2">
    <source>
        <dbReference type="ARBA" id="ARBA00022475"/>
    </source>
</evidence>
<dbReference type="InterPro" id="IPR000537">
    <property type="entry name" value="UbiA_prenyltransferase"/>
</dbReference>
<dbReference type="PANTHER" id="PTHR43448:SF2">
    <property type="entry name" value="PROTOHEME IX FARNESYLTRANSFERASE, MITOCHONDRIAL"/>
    <property type="match status" value="1"/>
</dbReference>
<dbReference type="InterPro" id="IPR006369">
    <property type="entry name" value="Protohaem_IX_farnesylTrfase"/>
</dbReference>
<keyword evidence="3 9" id="KW-0808">Transferase</keyword>
<keyword evidence="7 9" id="KW-0472">Membrane</keyword>
<dbReference type="HOGENOM" id="CLU_029631_0_0_10"/>
<dbReference type="NCBIfam" id="TIGR01473">
    <property type="entry name" value="cyoE_ctaB"/>
    <property type="match status" value="1"/>
</dbReference>
<keyword evidence="5 9" id="KW-1133">Transmembrane helix</keyword>
<feature type="transmembrane region" description="Helical" evidence="9">
    <location>
        <begin position="40"/>
        <end position="61"/>
    </location>
</feature>
<dbReference type="InterPro" id="IPR044878">
    <property type="entry name" value="UbiA_sf"/>
</dbReference>
<comment type="similarity">
    <text evidence="9">Belongs to the UbiA prenyltransferase family. Protoheme IX farnesyltransferase subfamily.</text>
</comment>
<dbReference type="HAMAP" id="MF_00154">
    <property type="entry name" value="CyoE_CtaB"/>
    <property type="match status" value="1"/>
</dbReference>
<comment type="miscellaneous">
    <text evidence="9">Carbon 2 of the heme B porphyrin ring is defined according to the Fischer nomenclature.</text>
</comment>
<dbReference type="CDD" id="cd13957">
    <property type="entry name" value="PT_UbiA_Cox10"/>
    <property type="match status" value="1"/>
</dbReference>
<dbReference type="Pfam" id="PF01040">
    <property type="entry name" value="UbiA"/>
    <property type="match status" value="1"/>
</dbReference>
<dbReference type="GO" id="GO:0008495">
    <property type="term" value="F:protoheme IX farnesyltransferase activity"/>
    <property type="evidence" value="ECO:0007669"/>
    <property type="project" value="UniProtKB-UniRule"/>
</dbReference>
<feature type="transmembrane region" description="Helical" evidence="9">
    <location>
        <begin position="210"/>
        <end position="228"/>
    </location>
</feature>
<dbReference type="UniPathway" id="UPA00834">
    <property type="reaction ID" value="UER00712"/>
</dbReference>
<name>B3QMY6_CHLP8</name>
<keyword evidence="9" id="KW-0997">Cell inner membrane</keyword>
<organism evidence="10 11">
    <name type="scientific">Chlorobaculum parvum (strain DSM 263 / NCIMB 8327)</name>
    <name type="common">Chlorobium vibrioforme subsp. thiosulfatophilum</name>
    <dbReference type="NCBI Taxonomy" id="517417"/>
    <lineage>
        <taxon>Bacteria</taxon>
        <taxon>Pseudomonadati</taxon>
        <taxon>Chlorobiota</taxon>
        <taxon>Chlorobiia</taxon>
        <taxon>Chlorobiales</taxon>
        <taxon>Chlorobiaceae</taxon>
        <taxon>Chlorobaculum</taxon>
    </lineage>
</organism>
<gene>
    <name evidence="9" type="primary">ctaB</name>
    <name evidence="10" type="ordered locus">Cpar_0876</name>
</gene>
<feature type="transmembrane region" description="Helical" evidence="9">
    <location>
        <begin position="234"/>
        <end position="254"/>
    </location>
</feature>
<keyword evidence="11" id="KW-1185">Reference proteome</keyword>
<feature type="transmembrane region" description="Helical" evidence="9">
    <location>
        <begin position="266"/>
        <end position="284"/>
    </location>
</feature>
<dbReference type="Proteomes" id="UP000008811">
    <property type="component" value="Chromosome"/>
</dbReference>
<evidence type="ECO:0000256" key="6">
    <source>
        <dbReference type="ARBA" id="ARBA00023133"/>
    </source>
</evidence>
<sequence length="285" mass="31299">MHQLFAYIQLTKPRITILVIMTTVAGYLFAGGTTVLDAKLFYLVAGSVAACSGSAVLNQYLERDFDARMEHTRDRPIPAGVVQPVHALNFGILLVLAGVTVAGLMVNLLSAFLILLTAFIYIVIYTPMKRVSWLSTSLGAVSGAIPPVTGWAAATGTIGSGAWILFLILFLWQHPHFYSVAWMYRNDYRTGGFKILSAIDSRGNRIFKHILASTLLLVLASFLPYLFGLSGLRFGISSLLLGIIPVMVSVQLFFSRSDRDTRRVFRATLAYLPVLLTLIVLGSFF</sequence>
<evidence type="ECO:0000256" key="4">
    <source>
        <dbReference type="ARBA" id="ARBA00022692"/>
    </source>
</evidence>
<dbReference type="GO" id="GO:0048034">
    <property type="term" value="P:heme O biosynthetic process"/>
    <property type="evidence" value="ECO:0007669"/>
    <property type="project" value="UniProtKB-UniRule"/>
</dbReference>
<protein>
    <recommendedName>
        <fullName evidence="9">Protoheme IX farnesyltransferase</fullName>
        <ecNumber evidence="9">2.5.1.141</ecNumber>
    </recommendedName>
    <alternativeName>
        <fullName evidence="9">Heme B farnesyltransferase</fullName>
    </alternativeName>
    <alternativeName>
        <fullName evidence="9">Heme O synthase</fullName>
    </alternativeName>
</protein>
<dbReference type="PANTHER" id="PTHR43448">
    <property type="entry name" value="PROTOHEME IX FARNESYLTRANSFERASE, MITOCHONDRIAL"/>
    <property type="match status" value="1"/>
</dbReference>
<evidence type="ECO:0000256" key="3">
    <source>
        <dbReference type="ARBA" id="ARBA00022679"/>
    </source>
</evidence>
<dbReference type="GO" id="GO:0006784">
    <property type="term" value="P:heme A biosynthetic process"/>
    <property type="evidence" value="ECO:0007669"/>
    <property type="project" value="TreeGrafter"/>
</dbReference>
<evidence type="ECO:0000256" key="7">
    <source>
        <dbReference type="ARBA" id="ARBA00023136"/>
    </source>
</evidence>
<evidence type="ECO:0000256" key="1">
    <source>
        <dbReference type="ARBA" id="ARBA00004141"/>
    </source>
</evidence>
<evidence type="ECO:0000256" key="9">
    <source>
        <dbReference type="HAMAP-Rule" id="MF_00154"/>
    </source>
</evidence>
<reference evidence="10" key="1">
    <citation type="submission" date="2008-06" db="EMBL/GenBank/DDBJ databases">
        <title>Complete sequence of Chlorobaculum parvum NCIB 8327.</title>
        <authorList>
            <consortium name="US DOE Joint Genome Institute"/>
            <person name="Lucas S."/>
            <person name="Copeland A."/>
            <person name="Lapidus A."/>
            <person name="Glavina del Rio T."/>
            <person name="Dalin E."/>
            <person name="Tice H."/>
            <person name="Bruce D."/>
            <person name="Goodwin L."/>
            <person name="Pitluck S."/>
            <person name="Schmutz J."/>
            <person name="Larimer F."/>
            <person name="Land M."/>
            <person name="Hauser L."/>
            <person name="Kyrpides N."/>
            <person name="Mikhailova N."/>
            <person name="Zhao F."/>
            <person name="Li T."/>
            <person name="Liu Z."/>
            <person name="Overmann J."/>
            <person name="Bryant D.A."/>
            <person name="Richardson P."/>
        </authorList>
    </citation>
    <scope>NUCLEOTIDE SEQUENCE [LARGE SCALE GENOMIC DNA]</scope>
    <source>
        <strain evidence="10">NCIB 8327</strain>
    </source>
</reference>
<keyword evidence="2 9" id="KW-1003">Cell membrane</keyword>
<feature type="transmembrane region" description="Helical" evidence="9">
    <location>
        <begin position="108"/>
        <end position="128"/>
    </location>
</feature>
<feature type="transmembrane region" description="Helical" evidence="9">
    <location>
        <begin position="148"/>
        <end position="172"/>
    </location>
</feature>
<accession>B3QMY6</accession>
<dbReference type="OrthoDB" id="9814417at2"/>
<feature type="transmembrane region" description="Helical" evidence="9">
    <location>
        <begin position="81"/>
        <end position="101"/>
    </location>
</feature>
<keyword evidence="4 9" id="KW-0812">Transmembrane</keyword>
<dbReference type="EMBL" id="CP001099">
    <property type="protein sequence ID" value="ACF11289.1"/>
    <property type="molecule type" value="Genomic_DNA"/>
</dbReference>
<dbReference type="STRING" id="517417.Cpar_0876"/>
<dbReference type="GO" id="GO:0005886">
    <property type="term" value="C:plasma membrane"/>
    <property type="evidence" value="ECO:0007669"/>
    <property type="project" value="UniProtKB-SubCell"/>
</dbReference>
<dbReference type="EC" id="2.5.1.141" evidence="9"/>
<evidence type="ECO:0000256" key="8">
    <source>
        <dbReference type="ARBA" id="ARBA00047690"/>
    </source>
</evidence>
<evidence type="ECO:0000256" key="5">
    <source>
        <dbReference type="ARBA" id="ARBA00022989"/>
    </source>
</evidence>
<keyword evidence="6 9" id="KW-0350">Heme biosynthesis</keyword>
<feature type="transmembrane region" description="Helical" evidence="9">
    <location>
        <begin position="15"/>
        <end position="33"/>
    </location>
</feature>
<dbReference type="RefSeq" id="WP_012502122.1">
    <property type="nucleotide sequence ID" value="NC_011027.1"/>
</dbReference>
<dbReference type="KEGG" id="cpc:Cpar_0876"/>
<comment type="pathway">
    <text evidence="9">Porphyrin-containing compound metabolism; heme O biosynthesis; heme O from protoheme: step 1/1.</text>
</comment>